<evidence type="ECO:0000313" key="3">
    <source>
        <dbReference type="Proteomes" id="UP000019666"/>
    </source>
</evidence>
<comment type="caution">
    <text evidence="2">The sequence shown here is derived from an EMBL/GenBank/DDBJ whole genome shotgun (WGS) entry which is preliminary data.</text>
</comment>
<evidence type="ECO:0000313" key="2">
    <source>
        <dbReference type="EMBL" id="EYD75109.1"/>
    </source>
</evidence>
<evidence type="ECO:0000256" key="1">
    <source>
        <dbReference type="SAM" id="MobiDB-lite"/>
    </source>
</evidence>
<dbReference type="Proteomes" id="UP000019666">
    <property type="component" value="Unassembled WGS sequence"/>
</dbReference>
<gene>
    <name evidence="2" type="ORF">Rumeso_03348</name>
</gene>
<reference evidence="2 3" key="1">
    <citation type="submission" date="2013-02" db="EMBL/GenBank/DDBJ databases">
        <authorList>
            <person name="Fiebig A."/>
            <person name="Goeker M."/>
            <person name="Klenk H.-P.P."/>
        </authorList>
    </citation>
    <scope>NUCLEOTIDE SEQUENCE [LARGE SCALE GENOMIC DNA]</scope>
    <source>
        <strain evidence="2 3">DSM 19309</strain>
    </source>
</reference>
<feature type="compositionally biased region" description="Basic and acidic residues" evidence="1">
    <location>
        <begin position="114"/>
        <end position="127"/>
    </location>
</feature>
<dbReference type="HOGENOM" id="CLU_1389320_0_0_5"/>
<proteinExistence type="predicted"/>
<dbReference type="AlphaFoldDB" id="A0A017HMW7"/>
<dbReference type="EMBL" id="AOSK01000093">
    <property type="protein sequence ID" value="EYD75109.1"/>
    <property type="molecule type" value="Genomic_DNA"/>
</dbReference>
<organism evidence="2 3">
    <name type="scientific">Rubellimicrobium mesophilum DSM 19309</name>
    <dbReference type="NCBI Taxonomy" id="442562"/>
    <lineage>
        <taxon>Bacteria</taxon>
        <taxon>Pseudomonadati</taxon>
        <taxon>Pseudomonadota</taxon>
        <taxon>Alphaproteobacteria</taxon>
        <taxon>Rhodobacterales</taxon>
        <taxon>Roseobacteraceae</taxon>
        <taxon>Rubellimicrobium</taxon>
    </lineage>
</organism>
<sequence>MVHEAGKADADGLHLAARGAGAQVGHEGLDLVQELLGRAAAGGGGPGGLGQHPAAEIREDGGMPLVAELDADDMASLGHDLQGHGRASPPGLAAVERGALHLAQEAQADQVGGQRRDRGRADPERPRHVGPCRAALGAHVVEDLPPQRGLAADGSESHRTHPLGHLAVVLGDGLKCFVHRSGAKLFLHLRRPQGPD</sequence>
<keyword evidence="3" id="KW-1185">Reference proteome</keyword>
<feature type="region of interest" description="Disordered" evidence="1">
    <location>
        <begin position="105"/>
        <end position="130"/>
    </location>
</feature>
<name>A0A017HMW7_9RHOB</name>
<accession>A0A017HMW7</accession>
<protein>
    <submittedName>
        <fullName evidence="2">Uncharacterized protein</fullName>
    </submittedName>
</protein>